<gene>
    <name evidence="1" type="ORF">CF165_38475</name>
</gene>
<reference evidence="2" key="1">
    <citation type="submission" date="2017-07" db="EMBL/GenBank/DDBJ databases">
        <title>Comparative genome mining reveals phylogenetic distribution patterns of secondary metabolites in Amycolatopsis.</title>
        <authorList>
            <person name="Adamek M."/>
            <person name="Alanjary M."/>
            <person name="Sales-Ortells H."/>
            <person name="Goodfellow M."/>
            <person name="Bull A.T."/>
            <person name="Kalinowski J."/>
            <person name="Ziemert N."/>
        </authorList>
    </citation>
    <scope>NUCLEOTIDE SEQUENCE [LARGE SCALE GENOMIC DNA]</scope>
    <source>
        <strain evidence="2">H5</strain>
    </source>
</reference>
<dbReference type="Proteomes" id="UP000215199">
    <property type="component" value="Unassembled WGS sequence"/>
</dbReference>
<organism evidence="1 2">
    <name type="scientific">Amycolatopsis vastitatis</name>
    <dbReference type="NCBI Taxonomy" id="1905142"/>
    <lineage>
        <taxon>Bacteria</taxon>
        <taxon>Bacillati</taxon>
        <taxon>Actinomycetota</taxon>
        <taxon>Actinomycetes</taxon>
        <taxon>Pseudonocardiales</taxon>
        <taxon>Pseudonocardiaceae</taxon>
        <taxon>Amycolatopsis</taxon>
    </lineage>
</organism>
<evidence type="ECO:0000313" key="1">
    <source>
        <dbReference type="EMBL" id="OXM61366.1"/>
    </source>
</evidence>
<keyword evidence="2" id="KW-1185">Reference proteome</keyword>
<comment type="caution">
    <text evidence="1">The sequence shown here is derived from an EMBL/GenBank/DDBJ whole genome shotgun (WGS) entry which is preliminary data.</text>
</comment>
<accession>A0A229SR43</accession>
<protein>
    <submittedName>
        <fullName evidence="1">Uncharacterized protein</fullName>
    </submittedName>
</protein>
<dbReference type="AlphaFoldDB" id="A0A229SR43"/>
<proteinExistence type="predicted"/>
<name>A0A229SR43_9PSEU</name>
<evidence type="ECO:0000313" key="2">
    <source>
        <dbReference type="Proteomes" id="UP000215199"/>
    </source>
</evidence>
<sequence>MTYENQEFQHLRLVDRQRTLAGISVRGGELFDCVIVQVDDPAYPIRIVDSEIAGTRLVNSAAFGVRFEDVTVTDCPTPADPVFLDGCLFRHLVLRGRLGSWLFREMPKSIPDDLRKAFAEAEQRFYAEGEYALDITEAVFESASMFSLPGDLVRRDPETQFLVRKERLAGADLSMLPRATQRRLKRAARSPFDSTVLVVGRDEPDFKESLASHRQLVDLGIAEA</sequence>
<dbReference type="EMBL" id="NMUL01000047">
    <property type="protein sequence ID" value="OXM61366.1"/>
    <property type="molecule type" value="Genomic_DNA"/>
</dbReference>